<evidence type="ECO:0000313" key="2">
    <source>
        <dbReference type="Proteomes" id="UP000011944"/>
    </source>
</evidence>
<feature type="non-terminal residue" evidence="1">
    <location>
        <position position="65"/>
    </location>
</feature>
<accession>M1ZWQ6</accession>
<dbReference type="AlphaFoldDB" id="M1ZWQ6"/>
<comment type="caution">
    <text evidence="1">The sequence shown here is derived from an EMBL/GenBank/DDBJ whole genome shotgun (WGS) entry which is preliminary data.</text>
</comment>
<gene>
    <name evidence="1" type="ORF">CFSAN001627_13733</name>
</gene>
<protein>
    <submittedName>
        <fullName evidence="1">Uncharacterized protein</fullName>
    </submittedName>
</protein>
<name>M1ZWQ6_CLOBO</name>
<reference evidence="1 2" key="1">
    <citation type="submission" date="2012-10" db="EMBL/GenBank/DDBJ databases">
        <authorList>
            <person name="Strain E.A."/>
            <person name="Brown E."/>
            <person name="Allard M.W."/>
            <person name="Gonzalez-Escalona N."/>
            <person name="Timme R."/>
        </authorList>
    </citation>
    <scope>NUCLEOTIDE SEQUENCE [LARGE SCALE GENOMIC DNA]</scope>
    <source>
        <strain evidence="1 2">CFSAN001627</strain>
    </source>
</reference>
<sequence>MDLCYLWIKEYKGLKNAEFNFSNEFSFNKVGNIININKIKGLENFFGNNIINLTAIIGENGSGKS</sequence>
<reference evidence="1 2" key="2">
    <citation type="submission" date="2013-03" db="EMBL/GenBank/DDBJ databases">
        <title>Diversity in Clostridium botulinum.</title>
        <authorList>
            <person name="Timme R.E."/>
            <person name="Allard M."/>
            <person name="Luo Y."/>
            <person name="Strain E."/>
            <person name="Gonzalez-Escalona N."/>
            <person name="Brown E."/>
        </authorList>
    </citation>
    <scope>NUCLEOTIDE SEQUENCE [LARGE SCALE GENOMIC DNA]</scope>
    <source>
        <strain evidence="1 2">CFSAN001627</strain>
    </source>
</reference>
<organism evidence="1 2">
    <name type="scientific">Clostridium botulinum CFSAN001627</name>
    <dbReference type="NCBI Taxonomy" id="1232189"/>
    <lineage>
        <taxon>Bacteria</taxon>
        <taxon>Bacillati</taxon>
        <taxon>Bacillota</taxon>
        <taxon>Clostridia</taxon>
        <taxon>Eubacteriales</taxon>
        <taxon>Clostridiaceae</taxon>
        <taxon>Clostridium</taxon>
    </lineage>
</organism>
<evidence type="ECO:0000313" key="1">
    <source>
        <dbReference type="EMBL" id="EKN41370.1"/>
    </source>
</evidence>
<dbReference type="EMBL" id="AMXI01000803">
    <property type="protein sequence ID" value="EKN41370.1"/>
    <property type="molecule type" value="Genomic_DNA"/>
</dbReference>
<proteinExistence type="predicted"/>
<dbReference type="Proteomes" id="UP000011944">
    <property type="component" value="Unassembled WGS sequence"/>
</dbReference>